<feature type="domain" description="Peptidase S9 prolyl oligopeptidase catalytic" evidence="3">
    <location>
        <begin position="698"/>
        <end position="866"/>
    </location>
</feature>
<dbReference type="EMBL" id="FRAV01000008">
    <property type="protein sequence ID" value="SHK84783.1"/>
    <property type="molecule type" value="Genomic_DNA"/>
</dbReference>
<gene>
    <name evidence="4" type="ORF">SAMN05444267_1008139</name>
</gene>
<dbReference type="AlphaFoldDB" id="A0A1M6VTD4"/>
<dbReference type="Gene3D" id="2.130.10.120">
    <property type="entry name" value="Prolyl oligopeptidase, N-terminal domain"/>
    <property type="match status" value="1"/>
</dbReference>
<evidence type="ECO:0000313" key="4">
    <source>
        <dbReference type="EMBL" id="SHK84783.1"/>
    </source>
</evidence>
<dbReference type="Proteomes" id="UP000184364">
    <property type="component" value="Unassembled WGS sequence"/>
</dbReference>
<dbReference type="Pfam" id="PF00326">
    <property type="entry name" value="Peptidase_S9"/>
    <property type="match status" value="1"/>
</dbReference>
<evidence type="ECO:0000256" key="1">
    <source>
        <dbReference type="ARBA" id="ARBA00022801"/>
    </source>
</evidence>
<keyword evidence="5" id="KW-1185">Reference proteome</keyword>
<dbReference type="GO" id="GO:0006508">
    <property type="term" value="P:proteolysis"/>
    <property type="evidence" value="ECO:0007669"/>
    <property type="project" value="InterPro"/>
</dbReference>
<dbReference type="RefSeq" id="WP_073292216.1">
    <property type="nucleotide sequence ID" value="NZ_FRAV01000008.1"/>
</dbReference>
<dbReference type="Gene3D" id="3.40.50.1820">
    <property type="entry name" value="alpha/beta hydrolase"/>
    <property type="match status" value="1"/>
</dbReference>
<dbReference type="GO" id="GO:0004252">
    <property type="term" value="F:serine-type endopeptidase activity"/>
    <property type="evidence" value="ECO:0007669"/>
    <property type="project" value="TreeGrafter"/>
</dbReference>
<proteinExistence type="predicted"/>
<evidence type="ECO:0000313" key="5">
    <source>
        <dbReference type="Proteomes" id="UP000184364"/>
    </source>
</evidence>
<name>A0A1M6VTD4_9FLAO</name>
<dbReference type="OrthoDB" id="9812921at2"/>
<dbReference type="SUPFAM" id="SSF53474">
    <property type="entry name" value="alpha/beta-Hydrolases"/>
    <property type="match status" value="1"/>
</dbReference>
<evidence type="ECO:0000256" key="2">
    <source>
        <dbReference type="SAM" id="MobiDB-lite"/>
    </source>
</evidence>
<dbReference type="STRING" id="1302687.SAMN05444267_1008139"/>
<accession>A0A1M6VTD4</accession>
<dbReference type="InterPro" id="IPR001375">
    <property type="entry name" value="Peptidase_S9_cat"/>
</dbReference>
<feature type="region of interest" description="Disordered" evidence="2">
    <location>
        <begin position="215"/>
        <end position="236"/>
    </location>
</feature>
<reference evidence="5" key="1">
    <citation type="submission" date="2016-11" db="EMBL/GenBank/DDBJ databases">
        <authorList>
            <person name="Varghese N."/>
            <person name="Submissions S."/>
        </authorList>
    </citation>
    <scope>NUCLEOTIDE SEQUENCE [LARGE SCALE GENOMIC DNA]</scope>
    <source>
        <strain evidence="5">DSM 26899</strain>
    </source>
</reference>
<evidence type="ECO:0000259" key="3">
    <source>
        <dbReference type="Pfam" id="PF00326"/>
    </source>
</evidence>
<dbReference type="PANTHER" id="PTHR42776">
    <property type="entry name" value="SERINE PEPTIDASE S9 FAMILY MEMBER"/>
    <property type="match status" value="1"/>
</dbReference>
<dbReference type="InterPro" id="IPR029058">
    <property type="entry name" value="AB_hydrolase_fold"/>
</dbReference>
<feature type="compositionally biased region" description="Low complexity" evidence="2">
    <location>
        <begin position="217"/>
        <end position="232"/>
    </location>
</feature>
<sequence length="884" mass="103108">MQGIKLQKAKMMFSINYLMLLLGLLCYTSVLGQTDSSFKDNLIKKNQTTTHQDTMQIWKSKFFKVNITDYSPDGRWIAVKKWYDYNADTMMIMDANRSNAVEGYLVKKNQLTFLKANVLLASGNSQTDLWNLITHQRKIFENISKTDALQTVNQFAMLSKDKGLTVYDYHGTLLQSVPNVTNYITDGRQKVYAERRVGEWSEIILIENAKPQQGEKNFNYRNNNNNNNNNTNEKSKEPTVLFSTKNKIERFELGPSGKQVMITEKEETTAKRNLIFISTSAIADQTPLYPLGRDTQDADFFKVTEIQDGEMYCIESQKYVKHKNNVEIWYGNDGALKDMEYGTVKRDYVVWYPKGNSITRIPTDQFESIASFNNTLYFLAFNKAELQNYVSWIPDINMNLFDIKTGTFQQLDAIKPSLYSSKSGNWFIYPDLKNNWVLYNPNTQIKKRIGDFHLKTPVFSFDEKMIYFESENDLWEYHIESESLHSLHMGKNKKTEILNKKETSLIDGFNFFQHRIDNADFLLVKVSDLVNNEVSVVQWDGHTIRTVVSPRIANIKNIKYDADRKKFCFVEESFNMPSQVVEYNIRKGNEHPVFEDRRDQESIGMRQEMIHYKNTEGTPLKGILYYPIGFNHQKKYPMVVRVYQVQSDEATQYLTPGYNNPICFDLRALLKRGYFVLMPDIVFTKTGTGLSALDCVNKALDEVSKNQNIDMDKTALIGHSHGGYETNFIATHSDRFAAYISGAGNSDIIRSYFSYNYNFSSPFYWQFENGQYEMNIPFAENKELYVRNNPIYNVEKVNAPILLWAGKKDENIAWDQGMEFYVGLRRNKKEVIALFYPEKGHDLEPNTEERRDLHRRVLEWLDYFLKDKKEITWINKQIKRGSHE</sequence>
<dbReference type="SUPFAM" id="SSF69304">
    <property type="entry name" value="Tricorn protease N-terminal domain"/>
    <property type="match status" value="1"/>
</dbReference>
<organism evidence="4 5">
    <name type="scientific">Chryseobacterium polytrichastri</name>
    <dbReference type="NCBI Taxonomy" id="1302687"/>
    <lineage>
        <taxon>Bacteria</taxon>
        <taxon>Pseudomonadati</taxon>
        <taxon>Bacteroidota</taxon>
        <taxon>Flavobacteriia</taxon>
        <taxon>Flavobacteriales</taxon>
        <taxon>Weeksellaceae</taxon>
        <taxon>Chryseobacterium group</taxon>
        <taxon>Chryseobacterium</taxon>
    </lineage>
</organism>
<keyword evidence="1" id="KW-0378">Hydrolase</keyword>
<protein>
    <submittedName>
        <fullName evidence="4">Prolyl oligopeptidase family protein</fullName>
    </submittedName>
</protein>
<dbReference type="PANTHER" id="PTHR42776:SF27">
    <property type="entry name" value="DIPEPTIDYL PEPTIDASE FAMILY MEMBER 6"/>
    <property type="match status" value="1"/>
</dbReference>